<keyword evidence="1" id="KW-0472">Membrane</keyword>
<sequence>MAGQDQAIRDVQAARPGTDPIYAELWGDVVDLRHLAGAMVIGAVISLAIYILAGFVFASFVAKPSVAHAYAMLAGLVGCVVGGTVCAWRFKPKRQMVEEDDIAWRQEAIALLEAESGPLGLSAHLTPAVEREMRALGLLDVANRAARGEVV</sequence>
<keyword evidence="1" id="KW-1133">Transmembrane helix</keyword>
<feature type="transmembrane region" description="Helical" evidence="1">
    <location>
        <begin position="35"/>
        <end position="61"/>
    </location>
</feature>
<dbReference type="RefSeq" id="WP_227307780.1">
    <property type="nucleotide sequence ID" value="NZ_JAESVA010000004.1"/>
</dbReference>
<organism evidence="2 3">
    <name type="scientific">Acidisoma cellulosilyticum</name>
    <dbReference type="NCBI Taxonomy" id="2802395"/>
    <lineage>
        <taxon>Bacteria</taxon>
        <taxon>Pseudomonadati</taxon>
        <taxon>Pseudomonadota</taxon>
        <taxon>Alphaproteobacteria</taxon>
        <taxon>Acetobacterales</taxon>
        <taxon>Acidocellaceae</taxon>
        <taxon>Acidisoma</taxon>
    </lineage>
</organism>
<protein>
    <submittedName>
        <fullName evidence="2">Uncharacterized protein</fullName>
    </submittedName>
</protein>
<feature type="transmembrane region" description="Helical" evidence="1">
    <location>
        <begin position="67"/>
        <end position="88"/>
    </location>
</feature>
<dbReference type="EMBL" id="JAESVA010000004">
    <property type="protein sequence ID" value="MCB8881106.1"/>
    <property type="molecule type" value="Genomic_DNA"/>
</dbReference>
<name>A0A963Z1X1_9PROT</name>
<gene>
    <name evidence="2" type="ORF">ACELLULO517_12740</name>
</gene>
<evidence type="ECO:0000313" key="2">
    <source>
        <dbReference type="EMBL" id="MCB8881106.1"/>
    </source>
</evidence>
<dbReference type="Proteomes" id="UP000721844">
    <property type="component" value="Unassembled WGS sequence"/>
</dbReference>
<keyword evidence="1" id="KW-0812">Transmembrane</keyword>
<dbReference type="AlphaFoldDB" id="A0A963Z1X1"/>
<comment type="caution">
    <text evidence="2">The sequence shown here is derived from an EMBL/GenBank/DDBJ whole genome shotgun (WGS) entry which is preliminary data.</text>
</comment>
<proteinExistence type="predicted"/>
<reference evidence="2 3" key="1">
    <citation type="journal article" date="2021" name="Microorganisms">
        <title>Acidisoma silvae sp. nov. and Acidisomacellulosilytica sp. nov., Two Acidophilic Bacteria Isolated from Decaying Wood, Hydrolyzing Cellulose and Producing Poly-3-hydroxybutyrate.</title>
        <authorList>
            <person name="Mieszkin S."/>
            <person name="Pouder E."/>
            <person name="Uroz S."/>
            <person name="Simon-Colin C."/>
            <person name="Alain K."/>
        </authorList>
    </citation>
    <scope>NUCLEOTIDE SEQUENCE [LARGE SCALE GENOMIC DNA]</scope>
    <source>
        <strain evidence="2 3">HW T5.17</strain>
    </source>
</reference>
<evidence type="ECO:0000313" key="3">
    <source>
        <dbReference type="Proteomes" id="UP000721844"/>
    </source>
</evidence>
<accession>A0A963Z1X1</accession>
<evidence type="ECO:0000256" key="1">
    <source>
        <dbReference type="SAM" id="Phobius"/>
    </source>
</evidence>
<keyword evidence="3" id="KW-1185">Reference proteome</keyword>